<evidence type="ECO:0000313" key="2">
    <source>
        <dbReference type="Proteomes" id="UP001428290"/>
    </source>
</evidence>
<gene>
    <name evidence="1" type="ORF">Hgul01_01466</name>
</gene>
<comment type="caution">
    <text evidence="1">The sequence shown here is derived from an EMBL/GenBank/DDBJ whole genome shotgun (WGS) entry which is preliminary data.</text>
</comment>
<dbReference type="NCBIfam" id="TIGR04256">
    <property type="entry name" value="GxxExxY"/>
    <property type="match status" value="1"/>
</dbReference>
<dbReference type="Proteomes" id="UP001428290">
    <property type="component" value="Unassembled WGS sequence"/>
</dbReference>
<evidence type="ECO:0000313" key="1">
    <source>
        <dbReference type="EMBL" id="GAA5527676.1"/>
    </source>
</evidence>
<proteinExistence type="predicted"/>
<dbReference type="Pfam" id="PF13366">
    <property type="entry name" value="PDDEXK_3"/>
    <property type="match status" value="1"/>
</dbReference>
<keyword evidence="2" id="KW-1185">Reference proteome</keyword>
<organism evidence="1 2">
    <name type="scientific">Herpetosiphon gulosus</name>
    <dbReference type="NCBI Taxonomy" id="1973496"/>
    <lineage>
        <taxon>Bacteria</taxon>
        <taxon>Bacillati</taxon>
        <taxon>Chloroflexota</taxon>
        <taxon>Chloroflexia</taxon>
        <taxon>Herpetosiphonales</taxon>
        <taxon>Herpetosiphonaceae</taxon>
        <taxon>Herpetosiphon</taxon>
    </lineage>
</organism>
<evidence type="ECO:0008006" key="3">
    <source>
        <dbReference type="Google" id="ProtNLM"/>
    </source>
</evidence>
<dbReference type="RefSeq" id="WP_345721297.1">
    <property type="nucleotide sequence ID" value="NZ_BAABRU010000004.1"/>
</dbReference>
<name>A0ABP9WYP0_9CHLR</name>
<sequence length="125" mass="14122">MATILLADEVFAVVGAAIEVHRELGSGFLEAVYQEALALELAQRQIQFAAQAPLAIRYKQQLLQKNYIADFICYNQVIVELKALNRLTTLEEAQLINYLKATQFRVGLLINFGGLGKLEWKRLVR</sequence>
<protein>
    <recommendedName>
        <fullName evidence="3">GxxExxY protein</fullName>
    </recommendedName>
</protein>
<accession>A0ABP9WYP0</accession>
<dbReference type="InterPro" id="IPR026350">
    <property type="entry name" value="GxxExxY"/>
</dbReference>
<dbReference type="EMBL" id="BAABRU010000004">
    <property type="protein sequence ID" value="GAA5527676.1"/>
    <property type="molecule type" value="Genomic_DNA"/>
</dbReference>
<reference evidence="1 2" key="1">
    <citation type="submission" date="2024-02" db="EMBL/GenBank/DDBJ databases">
        <title>Herpetosiphon gulosus NBRC 112829.</title>
        <authorList>
            <person name="Ichikawa N."/>
            <person name="Katano-Makiyama Y."/>
            <person name="Hidaka K."/>
        </authorList>
    </citation>
    <scope>NUCLEOTIDE SEQUENCE [LARGE SCALE GENOMIC DNA]</scope>
    <source>
        <strain evidence="1 2">NBRC 112829</strain>
    </source>
</reference>